<dbReference type="InterPro" id="IPR009057">
    <property type="entry name" value="Homeodomain-like_sf"/>
</dbReference>
<evidence type="ECO:0000256" key="2">
    <source>
        <dbReference type="ARBA" id="ARBA00023125"/>
    </source>
</evidence>
<dbReference type="AlphaFoldDB" id="A0A934KGL1"/>
<name>A0A934KGL1_9BACT</name>
<evidence type="ECO:0000259" key="5">
    <source>
        <dbReference type="PROSITE" id="PS50977"/>
    </source>
</evidence>
<dbReference type="GO" id="GO:0000976">
    <property type="term" value="F:transcription cis-regulatory region binding"/>
    <property type="evidence" value="ECO:0007669"/>
    <property type="project" value="TreeGrafter"/>
</dbReference>
<dbReference type="PANTHER" id="PTHR30055">
    <property type="entry name" value="HTH-TYPE TRANSCRIPTIONAL REGULATOR RUTR"/>
    <property type="match status" value="1"/>
</dbReference>
<dbReference type="PANTHER" id="PTHR30055:SF234">
    <property type="entry name" value="HTH-TYPE TRANSCRIPTIONAL REGULATOR BETI"/>
    <property type="match status" value="1"/>
</dbReference>
<accession>A0A934KGL1</accession>
<evidence type="ECO:0000256" key="3">
    <source>
        <dbReference type="ARBA" id="ARBA00023163"/>
    </source>
</evidence>
<evidence type="ECO:0000256" key="4">
    <source>
        <dbReference type="PROSITE-ProRule" id="PRU00335"/>
    </source>
</evidence>
<proteinExistence type="predicted"/>
<evidence type="ECO:0000313" key="6">
    <source>
        <dbReference type="EMBL" id="MBJ7602243.1"/>
    </source>
</evidence>
<dbReference type="PROSITE" id="PS50977">
    <property type="entry name" value="HTH_TETR_2"/>
    <property type="match status" value="1"/>
</dbReference>
<sequence length="223" mass="24559">MTLPATSRAAGRPPRLSRQALIERAIAILEEEGIEALTMRRLARDLESSPMALYGHVRDKDELLVAVLDHRAAGLPRLALPDDPRERLLALYGLLFEKLSEQPWIVPILMKGDLSAPSIFRTVDAILGSFTAAGLPPERAAAAYHVAWRYTVGEISVRQASRERRAAIAREPLITTLQRGAEPTELPHLAALHEAMATARERLEYQVGLAAVIDGLLAWRDPS</sequence>
<dbReference type="RefSeq" id="WP_338176642.1">
    <property type="nucleotide sequence ID" value="NZ_JAEKNQ010000018.1"/>
</dbReference>
<evidence type="ECO:0000313" key="7">
    <source>
        <dbReference type="Proteomes" id="UP000620075"/>
    </source>
</evidence>
<dbReference type="SUPFAM" id="SSF48498">
    <property type="entry name" value="Tetracyclin repressor-like, C-terminal domain"/>
    <property type="match status" value="1"/>
</dbReference>
<dbReference type="GO" id="GO:0045892">
    <property type="term" value="P:negative regulation of DNA-templated transcription"/>
    <property type="evidence" value="ECO:0007669"/>
    <property type="project" value="InterPro"/>
</dbReference>
<comment type="caution">
    <text evidence="6">The sequence shown here is derived from an EMBL/GenBank/DDBJ whole genome shotgun (WGS) entry which is preliminary data.</text>
</comment>
<dbReference type="Pfam" id="PF00440">
    <property type="entry name" value="TetR_N"/>
    <property type="match status" value="1"/>
</dbReference>
<dbReference type="Proteomes" id="UP000620075">
    <property type="component" value="Unassembled WGS sequence"/>
</dbReference>
<dbReference type="InterPro" id="IPR004111">
    <property type="entry name" value="Repressor_TetR_C"/>
</dbReference>
<organism evidence="6 7">
    <name type="scientific">Candidatus Dormiibacter inghamiae</name>
    <dbReference type="NCBI Taxonomy" id="3127013"/>
    <lineage>
        <taxon>Bacteria</taxon>
        <taxon>Bacillati</taxon>
        <taxon>Candidatus Dormiibacterota</taxon>
        <taxon>Candidatus Dormibacteria</taxon>
        <taxon>Candidatus Dormibacterales</taxon>
        <taxon>Candidatus Dormibacteraceae</taxon>
        <taxon>Candidatus Dormiibacter</taxon>
    </lineage>
</organism>
<dbReference type="SUPFAM" id="SSF46689">
    <property type="entry name" value="Homeodomain-like"/>
    <property type="match status" value="1"/>
</dbReference>
<evidence type="ECO:0000256" key="1">
    <source>
        <dbReference type="ARBA" id="ARBA00023015"/>
    </source>
</evidence>
<dbReference type="Pfam" id="PF02909">
    <property type="entry name" value="TetR_C_1"/>
    <property type="match status" value="1"/>
</dbReference>
<keyword evidence="2 4" id="KW-0238">DNA-binding</keyword>
<dbReference type="GO" id="GO:0003700">
    <property type="term" value="F:DNA-binding transcription factor activity"/>
    <property type="evidence" value="ECO:0007669"/>
    <property type="project" value="TreeGrafter"/>
</dbReference>
<dbReference type="InterPro" id="IPR036271">
    <property type="entry name" value="Tet_transcr_reg_TetR-rel_C_sf"/>
</dbReference>
<dbReference type="InterPro" id="IPR050109">
    <property type="entry name" value="HTH-type_TetR-like_transc_reg"/>
</dbReference>
<dbReference type="EMBL" id="JAEKNQ010000018">
    <property type="protein sequence ID" value="MBJ7602243.1"/>
    <property type="molecule type" value="Genomic_DNA"/>
</dbReference>
<protein>
    <submittedName>
        <fullName evidence="6">TetR/AcrR family transcriptional regulator C-terminal domain-containing protein</fullName>
    </submittedName>
</protein>
<dbReference type="InterPro" id="IPR001647">
    <property type="entry name" value="HTH_TetR"/>
</dbReference>
<gene>
    <name evidence="6" type="ORF">JF888_03470</name>
</gene>
<reference evidence="6 7" key="1">
    <citation type="submission" date="2020-10" db="EMBL/GenBank/DDBJ databases">
        <title>Ca. Dormibacterota MAGs.</title>
        <authorList>
            <person name="Montgomery K."/>
        </authorList>
    </citation>
    <scope>NUCLEOTIDE SEQUENCE [LARGE SCALE GENOMIC DNA]</scope>
    <source>
        <strain evidence="6">SC8811_S16_3</strain>
    </source>
</reference>
<keyword evidence="1" id="KW-0805">Transcription regulation</keyword>
<feature type="DNA-binding region" description="H-T-H motif" evidence="4">
    <location>
        <begin position="38"/>
        <end position="57"/>
    </location>
</feature>
<feature type="domain" description="HTH tetR-type" evidence="5">
    <location>
        <begin position="15"/>
        <end position="75"/>
    </location>
</feature>
<dbReference type="Gene3D" id="1.10.357.10">
    <property type="entry name" value="Tetracycline Repressor, domain 2"/>
    <property type="match status" value="1"/>
</dbReference>
<keyword evidence="3" id="KW-0804">Transcription</keyword>